<accession>A0ACC2JL49</accession>
<gene>
    <name evidence="1" type="ORF">O1611_g5548</name>
</gene>
<sequence>MQSPKQLLGNKSRAIAYRSHSTMAPKSFHLFTSLPFELRWMIYLLATPPRFVYVKEAHEDRDEFIERLRTEPLQVRLHPSIAYFARNWRDHVRTASDRQRQMTLDMFGLTCPPPRHQPWESTSEVPGIPHRIICDDHAIAWEFLRKSALYSAAPIPALLHVSAESRHVLMSAGYELTFQTRSCGPLIWFNFKTDVLFIPYFDEYRPDDRVSYSLLSGSMKWDIGQFEPRDLTRVKRLALERAGGAVISRARDDLPQISSLLHLFGNVEELFLEEGGVKRGVDLAGSRRPEDIEGLWSHTPPMEVDILAALSRHQDDIVHSTGFYHQDLIAYKEMNMGDGSGYFVDAARKFEERLATKRDELVRRERLTPWKIPTVKIVYIIYPSGYRKLTKWRWETWYNFQGLKEQEDRLRAAEQARRSIDVPRRPIYDDQARPLSPFSAQFQDEEEVYAEMFEYDFYTHGFFDAYEPEGNRREWQFNNPTHSDVKIYIGEYELSAHAIVLANRSLFFEKALSGRFREGQTKEFRFTEGSMHAHWRVFEYMYTGSYSEEPADGLGTIQDDDELAKDVRVYVTADFFLLEDLKQIALTKLKSKLYDLQISEPLVGCIREIYTSTTESGHDLRNAVMETAVDHGPGLWKINAFRDLVHEGGDFVVELKGKRKETKMAKQLSPSKPCKVEQRLSLVTQIYTSHKAQRILLM</sequence>
<evidence type="ECO:0000313" key="1">
    <source>
        <dbReference type="EMBL" id="KAJ8128087.1"/>
    </source>
</evidence>
<proteinExistence type="predicted"/>
<name>A0ACC2JL49_9PEZI</name>
<comment type="caution">
    <text evidence="1">The sequence shown here is derived from an EMBL/GenBank/DDBJ whole genome shotgun (WGS) entry which is preliminary data.</text>
</comment>
<dbReference type="EMBL" id="JAPUUL010001191">
    <property type="protein sequence ID" value="KAJ8128087.1"/>
    <property type="molecule type" value="Genomic_DNA"/>
</dbReference>
<evidence type="ECO:0000313" key="2">
    <source>
        <dbReference type="Proteomes" id="UP001153332"/>
    </source>
</evidence>
<dbReference type="Proteomes" id="UP001153332">
    <property type="component" value="Unassembled WGS sequence"/>
</dbReference>
<protein>
    <submittedName>
        <fullName evidence="1">Uncharacterized protein</fullName>
    </submittedName>
</protein>
<keyword evidence="2" id="KW-1185">Reference proteome</keyword>
<reference evidence="1" key="1">
    <citation type="submission" date="2022-12" db="EMBL/GenBank/DDBJ databases">
        <title>Genome Sequence of Lasiodiplodia mahajangana.</title>
        <authorList>
            <person name="Buettner E."/>
        </authorList>
    </citation>
    <scope>NUCLEOTIDE SEQUENCE</scope>
    <source>
        <strain evidence="1">VT137</strain>
    </source>
</reference>
<organism evidence="1 2">
    <name type="scientific">Lasiodiplodia mahajangana</name>
    <dbReference type="NCBI Taxonomy" id="1108764"/>
    <lineage>
        <taxon>Eukaryota</taxon>
        <taxon>Fungi</taxon>
        <taxon>Dikarya</taxon>
        <taxon>Ascomycota</taxon>
        <taxon>Pezizomycotina</taxon>
        <taxon>Dothideomycetes</taxon>
        <taxon>Dothideomycetes incertae sedis</taxon>
        <taxon>Botryosphaeriales</taxon>
        <taxon>Botryosphaeriaceae</taxon>
        <taxon>Lasiodiplodia</taxon>
    </lineage>
</organism>